<evidence type="ECO:0000313" key="4">
    <source>
        <dbReference type="Proteomes" id="UP001163846"/>
    </source>
</evidence>
<reference evidence="3" key="1">
    <citation type="submission" date="2022-08" db="EMBL/GenBank/DDBJ databases">
        <authorList>
            <consortium name="DOE Joint Genome Institute"/>
            <person name="Min B."/>
            <person name="Riley R."/>
            <person name="Sierra-Patev S."/>
            <person name="Naranjo-Ortiz M."/>
            <person name="Looney B."/>
            <person name="Konkel Z."/>
            <person name="Slot J.C."/>
            <person name="Sakamoto Y."/>
            <person name="Steenwyk J.L."/>
            <person name="Rokas A."/>
            <person name="Carro J."/>
            <person name="Camarero S."/>
            <person name="Ferreira P."/>
            <person name="Molpeceres G."/>
            <person name="Ruiz-Duenas F.J."/>
            <person name="Serrano A."/>
            <person name="Henrissat B."/>
            <person name="Drula E."/>
            <person name="Hughes K.W."/>
            <person name="Mata J.L."/>
            <person name="Ishikawa N.K."/>
            <person name="Vargas-Isla R."/>
            <person name="Ushijima S."/>
            <person name="Smith C.A."/>
            <person name="Ahrendt S."/>
            <person name="Andreopoulos W."/>
            <person name="He G."/>
            <person name="Labutti K."/>
            <person name="Lipzen A."/>
            <person name="Ng V."/>
            <person name="Sandor L."/>
            <person name="Barry K."/>
            <person name="Martinez A.T."/>
            <person name="Xiao Y."/>
            <person name="Gibbons J.G."/>
            <person name="Terashima K."/>
            <person name="Hibbett D.S."/>
            <person name="Grigoriev I.V."/>
        </authorList>
    </citation>
    <scope>NUCLEOTIDE SEQUENCE</scope>
    <source>
        <strain evidence="3">TFB9207</strain>
    </source>
</reference>
<feature type="region of interest" description="Disordered" evidence="1">
    <location>
        <begin position="1"/>
        <end position="25"/>
    </location>
</feature>
<dbReference type="CDD" id="cd15457">
    <property type="entry name" value="NADAR"/>
    <property type="match status" value="1"/>
</dbReference>
<feature type="domain" description="NADAR" evidence="2">
    <location>
        <begin position="216"/>
        <end position="356"/>
    </location>
</feature>
<evidence type="ECO:0000256" key="1">
    <source>
        <dbReference type="SAM" id="MobiDB-lite"/>
    </source>
</evidence>
<evidence type="ECO:0000259" key="2">
    <source>
        <dbReference type="Pfam" id="PF08719"/>
    </source>
</evidence>
<feature type="compositionally biased region" description="Polar residues" evidence="1">
    <location>
        <begin position="150"/>
        <end position="166"/>
    </location>
</feature>
<name>A0AA38NXN8_9AGAR</name>
<feature type="region of interest" description="Disordered" evidence="1">
    <location>
        <begin position="90"/>
        <end position="198"/>
    </location>
</feature>
<dbReference type="AlphaFoldDB" id="A0AA38NXN8"/>
<evidence type="ECO:0000313" key="3">
    <source>
        <dbReference type="EMBL" id="KAJ3832450.1"/>
    </source>
</evidence>
<dbReference type="Gene3D" id="1.10.357.40">
    <property type="entry name" value="YbiA-like"/>
    <property type="match status" value="1"/>
</dbReference>
<dbReference type="Proteomes" id="UP001163846">
    <property type="component" value="Unassembled WGS sequence"/>
</dbReference>
<gene>
    <name evidence="3" type="ORF">F5878DRAFT_635075</name>
</gene>
<feature type="compositionally biased region" description="Basic residues" evidence="1">
    <location>
        <begin position="139"/>
        <end position="149"/>
    </location>
</feature>
<dbReference type="Pfam" id="PF08719">
    <property type="entry name" value="NADAR"/>
    <property type="match status" value="1"/>
</dbReference>
<dbReference type="NCBIfam" id="TIGR02464">
    <property type="entry name" value="ribofla_fusion"/>
    <property type="match status" value="1"/>
</dbReference>
<sequence length="359" mass="40843">MASIVVTRVSPTATTPYTSSSYSSSISQNSFISTTESGPKKYKVELEERRRRTVFVKSNVPPEQWETHQILNITDICEEDDDGEDISVKVHRSKSLSERPRADVIGATVIDSTRPRSTQDLPMDQHHHRDSPSGTPSHSHSRYQSRRTSLKPSDALTTATATYNRLSTTPNTPPNSPAVWKPHNPGPRNNMWPETSNTSRPMTMAVAVPSRPRILFYHKHNPHYGFTNFSRHSVMYKGKRYPTSEHLFQSFKFQGHKPGIADHIRTCSERPSVAFAEARRFQSEVRSDWKKINIEKMDEALYHKFTQHPDLMQELLATGNAELVEDSDKDAFWGIGADGRGRNELGKALERLRELFRAD</sequence>
<protein>
    <recommendedName>
        <fullName evidence="2">NADAR domain-containing protein</fullName>
    </recommendedName>
</protein>
<keyword evidence="4" id="KW-1185">Reference proteome</keyword>
<dbReference type="SUPFAM" id="SSF143990">
    <property type="entry name" value="YbiA-like"/>
    <property type="match status" value="1"/>
</dbReference>
<proteinExistence type="predicted"/>
<dbReference type="InterPro" id="IPR012816">
    <property type="entry name" value="NADAR"/>
</dbReference>
<accession>A0AA38NXN8</accession>
<dbReference type="EMBL" id="MU806956">
    <property type="protein sequence ID" value="KAJ3832450.1"/>
    <property type="molecule type" value="Genomic_DNA"/>
</dbReference>
<comment type="caution">
    <text evidence="3">The sequence shown here is derived from an EMBL/GenBank/DDBJ whole genome shotgun (WGS) entry which is preliminary data.</text>
</comment>
<feature type="compositionally biased region" description="Low complexity" evidence="1">
    <location>
        <begin position="10"/>
        <end position="25"/>
    </location>
</feature>
<organism evidence="3 4">
    <name type="scientific">Lentinula raphanica</name>
    <dbReference type="NCBI Taxonomy" id="153919"/>
    <lineage>
        <taxon>Eukaryota</taxon>
        <taxon>Fungi</taxon>
        <taxon>Dikarya</taxon>
        <taxon>Basidiomycota</taxon>
        <taxon>Agaricomycotina</taxon>
        <taxon>Agaricomycetes</taxon>
        <taxon>Agaricomycetidae</taxon>
        <taxon>Agaricales</taxon>
        <taxon>Marasmiineae</taxon>
        <taxon>Omphalotaceae</taxon>
        <taxon>Lentinula</taxon>
    </lineage>
</organism>
<dbReference type="InterPro" id="IPR037238">
    <property type="entry name" value="YbiA-like_sf"/>
</dbReference>